<accession>A0A1B0A5M8</accession>
<dbReference type="GO" id="GO:0006355">
    <property type="term" value="P:regulation of DNA-templated transcription"/>
    <property type="evidence" value="ECO:0007669"/>
    <property type="project" value="TreeGrafter"/>
</dbReference>
<reference evidence="2" key="2">
    <citation type="submission" date="2020-05" db="UniProtKB">
        <authorList>
            <consortium name="EnsemblMetazoa"/>
        </authorList>
    </citation>
    <scope>IDENTIFICATION</scope>
    <source>
        <strain evidence="2">IAEA</strain>
    </source>
</reference>
<evidence type="ECO:0000259" key="1">
    <source>
        <dbReference type="Pfam" id="PF02259"/>
    </source>
</evidence>
<evidence type="ECO:0000313" key="3">
    <source>
        <dbReference type="Proteomes" id="UP000092445"/>
    </source>
</evidence>
<dbReference type="VEuPathDB" id="VectorBase:GPAI035192"/>
<protein>
    <recommendedName>
        <fullName evidence="1">PIK-related kinase FAT domain-containing protein</fullName>
    </recommendedName>
</protein>
<dbReference type="InterPro" id="IPR050517">
    <property type="entry name" value="DDR_Repair_Kinase"/>
</dbReference>
<dbReference type="GO" id="GO:0000124">
    <property type="term" value="C:SAGA complex"/>
    <property type="evidence" value="ECO:0007669"/>
    <property type="project" value="TreeGrafter"/>
</dbReference>
<sequence length="758" mass="85966">MESSAQVDKVDKSTDFQTANGKNVLISEKGRKLVEGLLNEFHQRETDGDIENNLLCIKNKIISKKPGMLSEKKTFNTSLTSRKEEEYYPRCSGKLSTDEKKSNIKVKDDEECGEIGSDYAVCSSLHVYRSPNELCETPNRNLLQTEAATPELRKLPPHEMEMDPDTASWINRSNSLKNNSPISIATLSDNTCYNHLLACTSSILQVHKNQKLTVELLDVLLMFAKGNCSAEFLHCDVGEYLWLKLLLPKELIQTTFTCSLSPDQVEVWSVHKWWSIYARGIELVTLLLQKHSHYFLKEVLQFVGIHEEYLVDSLLLGKQSLEPIAMDLIKCAVTLVATLVKFEKQWRLEHWQSLFNLMVPEINAEFYALKGLLLAKIGRSEVAGKAFSAAVQLHDGLTKAWAMWGDYMEQMFSRHKQIALGVSAITCYLHACHQSESKTPKYLAKVLWLLSYDNTNSTLMSTLDKYVMSVPHSYLLPWIPQLLCCLVQYEGNVILNLRSHQVGRLYPQAVYFPIRTLYLTLKIEQSEKHKAASGKPAHSHNLESYMNQVFTSSASTSNPAAGPASVNSIKATPPMWMCSKVMHVKREIYPIILSSLEGIVDQTVWFREMKPQLHRVLYILSKSWVRRSALVIENIPDSVASSTSNSAASESLARRAQVTFQDPAFQLMKEQFTRDFDFTKPGAMKLHNLITKLKSWIKALEIKVKKLPTSFLIEDKCRFLSNFSQKTAEVELPGDTVFSSLSHSYISFYAASRNSTKE</sequence>
<dbReference type="EnsemblMetazoa" id="GPAI035192-RA">
    <property type="protein sequence ID" value="GPAI035192-PA"/>
    <property type="gene ID" value="GPAI035192"/>
</dbReference>
<feature type="domain" description="PIK-related kinase FAT" evidence="1">
    <location>
        <begin position="361"/>
        <end position="448"/>
    </location>
</feature>
<dbReference type="GO" id="GO:0006281">
    <property type="term" value="P:DNA repair"/>
    <property type="evidence" value="ECO:0007669"/>
    <property type="project" value="TreeGrafter"/>
</dbReference>
<organism evidence="2 3">
    <name type="scientific">Glossina pallidipes</name>
    <name type="common">Tsetse fly</name>
    <dbReference type="NCBI Taxonomy" id="7398"/>
    <lineage>
        <taxon>Eukaryota</taxon>
        <taxon>Metazoa</taxon>
        <taxon>Ecdysozoa</taxon>
        <taxon>Arthropoda</taxon>
        <taxon>Hexapoda</taxon>
        <taxon>Insecta</taxon>
        <taxon>Pterygota</taxon>
        <taxon>Neoptera</taxon>
        <taxon>Endopterygota</taxon>
        <taxon>Diptera</taxon>
        <taxon>Brachycera</taxon>
        <taxon>Muscomorpha</taxon>
        <taxon>Hippoboscoidea</taxon>
        <taxon>Glossinidae</taxon>
        <taxon>Glossina</taxon>
    </lineage>
</organism>
<name>A0A1B0A5M8_GLOPL</name>
<dbReference type="STRING" id="7398.A0A1B0A5M8"/>
<dbReference type="PANTHER" id="PTHR11139:SF1">
    <property type="entry name" value="TRANSFORMATION_TRANSCRIPTION DOMAIN-ASSOCIATED PROTEIN"/>
    <property type="match status" value="1"/>
</dbReference>
<dbReference type="GO" id="GO:0005634">
    <property type="term" value="C:nucleus"/>
    <property type="evidence" value="ECO:0007669"/>
    <property type="project" value="TreeGrafter"/>
</dbReference>
<dbReference type="GO" id="GO:0035267">
    <property type="term" value="C:NuA4 histone acetyltransferase complex"/>
    <property type="evidence" value="ECO:0007669"/>
    <property type="project" value="TreeGrafter"/>
</dbReference>
<proteinExistence type="predicted"/>
<evidence type="ECO:0000313" key="2">
    <source>
        <dbReference type="EnsemblMetazoa" id="GPAI035192-PA"/>
    </source>
</evidence>
<dbReference type="InterPro" id="IPR003151">
    <property type="entry name" value="PIK-rel_kinase_FAT"/>
</dbReference>
<dbReference type="AlphaFoldDB" id="A0A1B0A5M8"/>
<dbReference type="Pfam" id="PF02259">
    <property type="entry name" value="FAT"/>
    <property type="match status" value="1"/>
</dbReference>
<reference evidence="3" key="1">
    <citation type="submission" date="2014-03" db="EMBL/GenBank/DDBJ databases">
        <authorList>
            <person name="Aksoy S."/>
            <person name="Warren W."/>
            <person name="Wilson R.K."/>
        </authorList>
    </citation>
    <scope>NUCLEOTIDE SEQUENCE [LARGE SCALE GENOMIC DNA]</scope>
    <source>
        <strain evidence="3">IAEA</strain>
    </source>
</reference>
<dbReference type="PANTHER" id="PTHR11139">
    <property type="entry name" value="ATAXIA TELANGIECTASIA MUTATED ATM -RELATED"/>
    <property type="match status" value="1"/>
</dbReference>
<keyword evidence="3" id="KW-1185">Reference proteome</keyword>
<dbReference type="Proteomes" id="UP000092445">
    <property type="component" value="Unassembled WGS sequence"/>
</dbReference>